<dbReference type="Pfam" id="PF25869">
    <property type="entry name" value="3HB_CusB"/>
    <property type="match status" value="1"/>
</dbReference>
<evidence type="ECO:0000259" key="9">
    <source>
        <dbReference type="Pfam" id="PF25967"/>
    </source>
</evidence>
<evidence type="ECO:0000256" key="4">
    <source>
        <dbReference type="ARBA" id="ARBA00023065"/>
    </source>
</evidence>
<keyword evidence="11" id="KW-1185">Reference proteome</keyword>
<gene>
    <name evidence="10" type="ORF">NNL22_11160</name>
</gene>
<dbReference type="Pfam" id="PF11604">
    <property type="entry name" value="CusF_Ec"/>
    <property type="match status" value="1"/>
</dbReference>
<evidence type="ECO:0000313" key="10">
    <source>
        <dbReference type="EMBL" id="UZW73598.1"/>
    </source>
</evidence>
<dbReference type="Gene3D" id="2.40.420.20">
    <property type="match status" value="1"/>
</dbReference>
<dbReference type="InterPro" id="IPR042230">
    <property type="entry name" value="CusF_sf"/>
</dbReference>
<dbReference type="InterPro" id="IPR021647">
    <property type="entry name" value="CusF_Ec"/>
</dbReference>
<dbReference type="AlphaFoldDB" id="A0A9E8KMN3"/>
<feature type="domain" description="Heavy metal binding" evidence="5">
    <location>
        <begin position="54"/>
        <end position="80"/>
    </location>
</feature>
<evidence type="ECO:0000256" key="2">
    <source>
        <dbReference type="ARBA" id="ARBA00022448"/>
    </source>
</evidence>
<evidence type="ECO:0000256" key="1">
    <source>
        <dbReference type="ARBA" id="ARBA00009477"/>
    </source>
</evidence>
<comment type="similarity">
    <text evidence="1">Belongs to the membrane fusion protein (MFP) (TC 8.A.1) family.</text>
</comment>
<dbReference type="InterPro" id="IPR058791">
    <property type="entry name" value="3HB_CusB"/>
</dbReference>
<dbReference type="InterPro" id="IPR058627">
    <property type="entry name" value="MdtA-like_C"/>
</dbReference>
<keyword evidence="2" id="KW-0813">Transport</keyword>
<dbReference type="Proteomes" id="UP001164472">
    <property type="component" value="Chromosome"/>
</dbReference>
<dbReference type="RefSeq" id="WP_251809739.1">
    <property type="nucleotide sequence ID" value="NZ_CP101527.1"/>
</dbReference>
<evidence type="ECO:0000259" key="5">
    <source>
        <dbReference type="Pfam" id="PF19335"/>
    </source>
</evidence>
<dbReference type="SUPFAM" id="SSF111369">
    <property type="entry name" value="HlyD-like secretion proteins"/>
    <property type="match status" value="1"/>
</dbReference>
<dbReference type="Gene3D" id="6.10.140.730">
    <property type="match status" value="1"/>
</dbReference>
<evidence type="ECO:0000256" key="3">
    <source>
        <dbReference type="ARBA" id="ARBA00022729"/>
    </source>
</evidence>
<dbReference type="NCBIfam" id="TIGR01730">
    <property type="entry name" value="RND_mfp"/>
    <property type="match status" value="1"/>
</dbReference>
<dbReference type="GO" id="GO:0016020">
    <property type="term" value="C:membrane"/>
    <property type="evidence" value="ECO:0007669"/>
    <property type="project" value="InterPro"/>
</dbReference>
<dbReference type="Gene3D" id="2.40.50.320">
    <property type="entry name" value="Copper binding periplasmic protein CusF"/>
    <property type="match status" value="1"/>
</dbReference>
<dbReference type="KEGG" id="asem:NNL22_11160"/>
<dbReference type="InterPro" id="IPR045800">
    <property type="entry name" value="HMBD"/>
</dbReference>
<dbReference type="GO" id="GO:0030288">
    <property type="term" value="C:outer membrane-bounded periplasmic space"/>
    <property type="evidence" value="ECO:0007669"/>
    <property type="project" value="TreeGrafter"/>
</dbReference>
<evidence type="ECO:0000313" key="11">
    <source>
        <dbReference type="Proteomes" id="UP001164472"/>
    </source>
</evidence>
<proteinExistence type="inferred from homology"/>
<dbReference type="InterPro" id="IPR051909">
    <property type="entry name" value="MFP_Cation_Efflux"/>
</dbReference>
<protein>
    <submittedName>
        <fullName evidence="10">Efflux RND transporter periplasmic adaptor subunit</fullName>
    </submittedName>
</protein>
<organism evidence="10 11">
    <name type="scientific">Alkalimarinus sediminis</name>
    <dbReference type="NCBI Taxonomy" id="1632866"/>
    <lineage>
        <taxon>Bacteria</taxon>
        <taxon>Pseudomonadati</taxon>
        <taxon>Pseudomonadota</taxon>
        <taxon>Gammaproteobacteria</taxon>
        <taxon>Alteromonadales</taxon>
        <taxon>Alteromonadaceae</taxon>
        <taxon>Alkalimarinus</taxon>
    </lineage>
</organism>
<reference evidence="10" key="1">
    <citation type="submission" date="2022-07" db="EMBL/GenBank/DDBJ databases">
        <title>Alkalimarinus sp. nov., isolated from gut of a Alitta virens.</title>
        <authorList>
            <person name="Yang A.I."/>
            <person name="Shin N.-R."/>
        </authorList>
    </citation>
    <scope>NUCLEOTIDE SEQUENCE</scope>
    <source>
        <strain evidence="10">FA028</strain>
    </source>
</reference>
<dbReference type="GO" id="GO:0022857">
    <property type="term" value="F:transmembrane transporter activity"/>
    <property type="evidence" value="ECO:0007669"/>
    <property type="project" value="InterPro"/>
</dbReference>
<evidence type="ECO:0000259" key="8">
    <source>
        <dbReference type="Pfam" id="PF25954"/>
    </source>
</evidence>
<dbReference type="FunFam" id="2.40.30.170:FF:000010">
    <property type="entry name" value="Efflux RND transporter periplasmic adaptor subunit"/>
    <property type="match status" value="1"/>
</dbReference>
<accession>A0A9E8KMN3</accession>
<dbReference type="InterPro" id="IPR006143">
    <property type="entry name" value="RND_pump_MFP"/>
</dbReference>
<dbReference type="GO" id="GO:0015679">
    <property type="term" value="P:plasma membrane copper ion transport"/>
    <property type="evidence" value="ECO:0007669"/>
    <property type="project" value="TreeGrafter"/>
</dbReference>
<keyword evidence="3" id="KW-0732">Signal</keyword>
<dbReference type="Pfam" id="PF25954">
    <property type="entry name" value="Beta-barrel_RND_2"/>
    <property type="match status" value="1"/>
</dbReference>
<dbReference type="GO" id="GO:0046914">
    <property type="term" value="F:transition metal ion binding"/>
    <property type="evidence" value="ECO:0007669"/>
    <property type="project" value="TreeGrafter"/>
</dbReference>
<dbReference type="Pfam" id="PF25919">
    <property type="entry name" value="BSH_CusB"/>
    <property type="match status" value="1"/>
</dbReference>
<dbReference type="FunFam" id="2.40.420.20:FF:000003">
    <property type="entry name" value="Cation efflux system protein cusB"/>
    <property type="match status" value="1"/>
</dbReference>
<dbReference type="InterPro" id="IPR058790">
    <property type="entry name" value="BSH_CusB"/>
</dbReference>
<evidence type="ECO:0000259" key="7">
    <source>
        <dbReference type="Pfam" id="PF25919"/>
    </source>
</evidence>
<dbReference type="GO" id="GO:0060003">
    <property type="term" value="P:copper ion export"/>
    <property type="evidence" value="ECO:0007669"/>
    <property type="project" value="TreeGrafter"/>
</dbReference>
<sequence>MKSVGVLVGLLIAMGTGMALQKFVLSSTQLPLLGGMEHTASDSTAGSAERQPLYWVAPMDKNYRRDKPGLSPMGMDLVPVYEEDLQGGDEGVVKISPMVINNLGVRTEAVTKGAIDLPINTVGYIDFDEDKLSHIHSRVDGWIEVLNVNSSGDSVTKGQTLYELYSPALVNAQEEYLAVLRSGNKTLKQASRSRLLSLGLSNQQVQRLEKRKVVDQRIKVTADRDGFVKDLKVRQGMFIKPATEVMSIGSLSSVWVIAEVFERQASWVKPGQIVEMRTEAVLGKQWSGEVDYLYPELDSITRTLRVRIKVDNPALVLKPNMYVDLTLFAPVSAEALSIPREALIKGGRHNRVVRVLGDGAFKSVLVDVGIESNGRVQILEGLQEGDLVVTSAQFLIDSESNIDAEIARIASGNAEEKNVNETPQNDTYTATGKIEDVMADMAMLTITHDPIKALDWPTMRMDFEVSRNVDLTMFQAGQLIEFELKKQGDWDYQITTIKTVTNQ</sequence>
<dbReference type="Gene3D" id="2.40.30.170">
    <property type="match status" value="1"/>
</dbReference>
<dbReference type="PANTHER" id="PTHR30097">
    <property type="entry name" value="CATION EFFLUX SYSTEM PROTEIN CUSB"/>
    <property type="match status" value="1"/>
</dbReference>
<dbReference type="InterPro" id="IPR058792">
    <property type="entry name" value="Beta-barrel_RND_2"/>
</dbReference>
<feature type="domain" description="Multidrug resistance protein MdtA-like C-terminal permuted SH3" evidence="9">
    <location>
        <begin position="335"/>
        <end position="391"/>
    </location>
</feature>
<dbReference type="Pfam" id="PF25967">
    <property type="entry name" value="RND-MFP_C"/>
    <property type="match status" value="1"/>
</dbReference>
<feature type="domain" description="CusB-like beta-barrel" evidence="8">
    <location>
        <begin position="253"/>
        <end position="327"/>
    </location>
</feature>
<dbReference type="EMBL" id="CP101527">
    <property type="protein sequence ID" value="UZW73598.1"/>
    <property type="molecule type" value="Genomic_DNA"/>
</dbReference>
<dbReference type="Pfam" id="PF19335">
    <property type="entry name" value="HMBD"/>
    <property type="match status" value="1"/>
</dbReference>
<name>A0A9E8KMN3_9ALTE</name>
<dbReference type="PANTHER" id="PTHR30097:SF15">
    <property type="entry name" value="CATION EFFLUX SYSTEM PROTEIN CUSB"/>
    <property type="match status" value="1"/>
</dbReference>
<feature type="domain" description="CusB-like three alpha-helical bundle" evidence="6">
    <location>
        <begin position="169"/>
        <end position="214"/>
    </location>
</feature>
<keyword evidence="4" id="KW-0406">Ion transport</keyword>
<feature type="domain" description="CusB-like barrel-sandwich hybrid" evidence="7">
    <location>
        <begin position="133"/>
        <end position="248"/>
    </location>
</feature>
<evidence type="ECO:0000259" key="6">
    <source>
        <dbReference type="Pfam" id="PF25869"/>
    </source>
</evidence>